<reference evidence="1 2" key="1">
    <citation type="submission" date="2017-04" db="EMBL/GenBank/DDBJ databases">
        <authorList>
            <person name="Afonso C.L."/>
            <person name="Miller P.J."/>
            <person name="Scott M.A."/>
            <person name="Spackman E."/>
            <person name="Goraichik I."/>
            <person name="Dimitrov K.M."/>
            <person name="Suarez D.L."/>
            <person name="Swayne D.E."/>
        </authorList>
    </citation>
    <scope>NUCLEOTIDE SEQUENCE [LARGE SCALE GENOMIC DNA]</scope>
    <source>
        <strain evidence="1 2">DSM 13146</strain>
    </source>
</reference>
<dbReference type="Proteomes" id="UP000192783">
    <property type="component" value="Unassembled WGS sequence"/>
</dbReference>
<evidence type="ECO:0000313" key="2">
    <source>
        <dbReference type="Proteomes" id="UP000192783"/>
    </source>
</evidence>
<name>A0A1W1XAD5_9BACT</name>
<organism evidence="1 2">
    <name type="scientific">Desulfacinum hydrothermale DSM 13146</name>
    <dbReference type="NCBI Taxonomy" id="1121390"/>
    <lineage>
        <taxon>Bacteria</taxon>
        <taxon>Pseudomonadati</taxon>
        <taxon>Thermodesulfobacteriota</taxon>
        <taxon>Syntrophobacteria</taxon>
        <taxon>Syntrophobacterales</taxon>
        <taxon>Syntrophobacteraceae</taxon>
        <taxon>Desulfacinum</taxon>
    </lineage>
</organism>
<sequence>MIIGHELLEKTCKNMIETILLCLDHATKGTIYRIGPLPELRSVRVTCGIREPGNGTIRWGLPTVSDYNPPGKTWLQYQDQPGRALEAMGWCVERQKSWTADDPDEDQRSVRKQLSGEPEDWHHMEPVLVKKADLYGQDDSDLDYPCNWKGKPIWQDSDYVVVAVIKIHFLPHTIRRGDRATKVIKKLSRVLGTEMFSLHIRESVSQVQQELASERMASCNAVAHELRNTLTKLSFIFSAINAEISFLREQWEEQIFRSVGEVRGKTSILVHLNQILLNKMAHLNGNRELGEVARSLAEEQNELAALPLLPEQAERWVSQKIRPKWQRLLEESPLWTDAKEEVQSLLDQLGKALWIGTDENLAKRLDHLPEELRRHWPRLAYVDFSVDKLPVLEEILQLLQHPDMPIPHKTQTHKVLSSLKALVEIIPEMETRANRILESMRNGSGKDLQDYWKDRIRNGDPAHP</sequence>
<dbReference type="AlphaFoldDB" id="A0A1W1XAD5"/>
<accession>A0A1W1XAD5</accession>
<gene>
    <name evidence="1" type="ORF">SAMN02746041_01048</name>
</gene>
<protein>
    <submittedName>
        <fullName evidence="1">Uncharacterized protein</fullName>
    </submittedName>
</protein>
<dbReference type="RefSeq" id="WP_212636830.1">
    <property type="nucleotide sequence ID" value="NZ_FWXF01000004.1"/>
</dbReference>
<keyword evidence="2" id="KW-1185">Reference proteome</keyword>
<proteinExistence type="predicted"/>
<evidence type="ECO:0000313" key="1">
    <source>
        <dbReference type="EMBL" id="SMC20916.1"/>
    </source>
</evidence>
<dbReference type="EMBL" id="FWXF01000004">
    <property type="protein sequence ID" value="SMC20916.1"/>
    <property type="molecule type" value="Genomic_DNA"/>
</dbReference>